<comment type="caution">
    <text evidence="1">The sequence shown here is derived from an EMBL/GenBank/DDBJ whole genome shotgun (WGS) entry which is preliminary data.</text>
</comment>
<reference evidence="1 2" key="1">
    <citation type="submission" date="2021-03" db="EMBL/GenBank/DDBJ databases">
        <title>Enterococcal diversity collection.</title>
        <authorList>
            <person name="Gilmore M.S."/>
            <person name="Schwartzman J."/>
            <person name="Van Tyne D."/>
            <person name="Martin M."/>
            <person name="Earl A.M."/>
            <person name="Manson A.L."/>
            <person name="Straub T."/>
            <person name="Salamzade R."/>
            <person name="Saavedra J."/>
            <person name="Lebreton F."/>
            <person name="Prichula J."/>
            <person name="Schaufler K."/>
            <person name="Gaca A."/>
            <person name="Sgardioli B."/>
            <person name="Wagenaar J."/>
            <person name="Strong T."/>
        </authorList>
    </citation>
    <scope>NUCLEOTIDE SEQUENCE [LARGE SCALE GENOMIC DNA]</scope>
    <source>
        <strain evidence="1 2">DIV0080</strain>
    </source>
</reference>
<keyword evidence="2" id="KW-1185">Reference proteome</keyword>
<dbReference type="RefSeq" id="WP_206967276.1">
    <property type="nucleotide sequence ID" value="NZ_JAFLVX010000025.1"/>
</dbReference>
<gene>
    <name evidence="1" type="ORF">DOK76_09820</name>
</gene>
<evidence type="ECO:0000313" key="2">
    <source>
        <dbReference type="Proteomes" id="UP000664857"/>
    </source>
</evidence>
<dbReference type="Proteomes" id="UP000664857">
    <property type="component" value="Unassembled WGS sequence"/>
</dbReference>
<organism evidence="1 2">
    <name type="scientific">Candidatus Vagococcus giribetii</name>
    <dbReference type="NCBI Taxonomy" id="2230876"/>
    <lineage>
        <taxon>Bacteria</taxon>
        <taxon>Bacillati</taxon>
        <taxon>Bacillota</taxon>
        <taxon>Bacilli</taxon>
        <taxon>Lactobacillales</taxon>
        <taxon>Enterococcaceae</taxon>
        <taxon>Vagococcus</taxon>
    </lineage>
</organism>
<name>A0ABS3HUL2_9ENTE</name>
<evidence type="ECO:0000313" key="1">
    <source>
        <dbReference type="EMBL" id="MBO0477371.1"/>
    </source>
</evidence>
<proteinExistence type="predicted"/>
<sequence>MHQAIVNIILDQIKDQFMSETICVTYFLDVPMNDWDDWKKGLRPLSTEKMQKLKGLFSDYEWMLVQKIARQATLFPEKRNYVVSEYKRLKSIIAKEWIKTGMTKVELITQQSAPQGGASAYPHKQVVNLRIYISYGEWGYDDILEFCMPAVIQQQINDSQVDLLEWVDENLVEAYTENDTDTENEG</sequence>
<accession>A0ABS3HUL2</accession>
<protein>
    <recommendedName>
        <fullName evidence="3">Phage protein</fullName>
    </recommendedName>
</protein>
<dbReference type="EMBL" id="JAFLVX010000025">
    <property type="protein sequence ID" value="MBO0477371.1"/>
    <property type="molecule type" value="Genomic_DNA"/>
</dbReference>
<evidence type="ECO:0008006" key="3">
    <source>
        <dbReference type="Google" id="ProtNLM"/>
    </source>
</evidence>